<sequence length="234" mass="26688">MFRTDPKTSVKGFRHDVIKDIRFHISKSQAYRAKWNALKKIEGLSVDQYGMLWDYVEELRRSNPGSTFILSRATSDGSGGSKFGKLHVCFEGLKMGFLAGCRKIIGVDRCHLKGPHGGVMLTAVGINPDNDYFPIAYAVVGGETRETWEWFLSLLRNDLNTHRDSDYTFMSDKQKGLIPAFETIFPITENRFCVRHLHATMKRVGFKGLSYKKALWKAARATIVTEFEARRKEI</sequence>
<dbReference type="Pfam" id="PF10551">
    <property type="entry name" value="MULE"/>
    <property type="match status" value="1"/>
</dbReference>
<proteinExistence type="predicted"/>
<organism evidence="2">
    <name type="scientific">Sesamum radiatum</name>
    <name type="common">Black benniseed</name>
    <dbReference type="NCBI Taxonomy" id="300843"/>
    <lineage>
        <taxon>Eukaryota</taxon>
        <taxon>Viridiplantae</taxon>
        <taxon>Streptophyta</taxon>
        <taxon>Embryophyta</taxon>
        <taxon>Tracheophyta</taxon>
        <taxon>Spermatophyta</taxon>
        <taxon>Magnoliopsida</taxon>
        <taxon>eudicotyledons</taxon>
        <taxon>Gunneridae</taxon>
        <taxon>Pentapetalae</taxon>
        <taxon>asterids</taxon>
        <taxon>lamiids</taxon>
        <taxon>Lamiales</taxon>
        <taxon>Pedaliaceae</taxon>
        <taxon>Sesamum</taxon>
    </lineage>
</organism>
<name>A0AAW2S6U7_SESRA</name>
<dbReference type="PANTHER" id="PTHR31973:SF191">
    <property type="entry name" value="OS05G0489400 PROTEIN"/>
    <property type="match status" value="1"/>
</dbReference>
<evidence type="ECO:0000313" key="2">
    <source>
        <dbReference type="EMBL" id="KAL0387742.1"/>
    </source>
</evidence>
<comment type="caution">
    <text evidence="2">The sequence shown here is derived from an EMBL/GenBank/DDBJ whole genome shotgun (WGS) entry which is preliminary data.</text>
</comment>
<accession>A0AAW2S6U7</accession>
<dbReference type="PANTHER" id="PTHR31973">
    <property type="entry name" value="POLYPROTEIN, PUTATIVE-RELATED"/>
    <property type="match status" value="1"/>
</dbReference>
<protein>
    <recommendedName>
        <fullName evidence="1">MULE transposase domain-containing protein</fullName>
    </recommendedName>
</protein>
<gene>
    <name evidence="2" type="ORF">Sradi_2656000</name>
</gene>
<evidence type="ECO:0000259" key="1">
    <source>
        <dbReference type="Pfam" id="PF10551"/>
    </source>
</evidence>
<dbReference type="EMBL" id="JACGWJ010000011">
    <property type="protein sequence ID" value="KAL0387742.1"/>
    <property type="molecule type" value="Genomic_DNA"/>
</dbReference>
<reference evidence="2" key="1">
    <citation type="submission" date="2020-06" db="EMBL/GenBank/DDBJ databases">
        <authorList>
            <person name="Li T."/>
            <person name="Hu X."/>
            <person name="Zhang T."/>
            <person name="Song X."/>
            <person name="Zhang H."/>
            <person name="Dai N."/>
            <person name="Sheng W."/>
            <person name="Hou X."/>
            <person name="Wei L."/>
        </authorList>
    </citation>
    <scope>NUCLEOTIDE SEQUENCE</scope>
    <source>
        <strain evidence="2">G02</strain>
        <tissue evidence="2">Leaf</tissue>
    </source>
</reference>
<reference evidence="2" key="2">
    <citation type="journal article" date="2024" name="Plant">
        <title>Genomic evolution and insights into agronomic trait innovations of Sesamum species.</title>
        <authorList>
            <person name="Miao H."/>
            <person name="Wang L."/>
            <person name="Qu L."/>
            <person name="Liu H."/>
            <person name="Sun Y."/>
            <person name="Le M."/>
            <person name="Wang Q."/>
            <person name="Wei S."/>
            <person name="Zheng Y."/>
            <person name="Lin W."/>
            <person name="Duan Y."/>
            <person name="Cao H."/>
            <person name="Xiong S."/>
            <person name="Wang X."/>
            <person name="Wei L."/>
            <person name="Li C."/>
            <person name="Ma Q."/>
            <person name="Ju M."/>
            <person name="Zhao R."/>
            <person name="Li G."/>
            <person name="Mu C."/>
            <person name="Tian Q."/>
            <person name="Mei H."/>
            <person name="Zhang T."/>
            <person name="Gao T."/>
            <person name="Zhang H."/>
        </authorList>
    </citation>
    <scope>NUCLEOTIDE SEQUENCE</scope>
    <source>
        <strain evidence="2">G02</strain>
    </source>
</reference>
<feature type="domain" description="MULE transposase" evidence="1">
    <location>
        <begin position="105"/>
        <end position="198"/>
    </location>
</feature>
<dbReference type="InterPro" id="IPR018289">
    <property type="entry name" value="MULE_transposase_dom"/>
</dbReference>
<dbReference type="AlphaFoldDB" id="A0AAW2S6U7"/>